<organism evidence="1 2">
    <name type="scientific">Aphanomyces astaci</name>
    <name type="common">Crayfish plague agent</name>
    <dbReference type="NCBI Taxonomy" id="112090"/>
    <lineage>
        <taxon>Eukaryota</taxon>
        <taxon>Sar</taxon>
        <taxon>Stramenopiles</taxon>
        <taxon>Oomycota</taxon>
        <taxon>Saprolegniomycetes</taxon>
        <taxon>Saprolegniales</taxon>
        <taxon>Verrucalvaceae</taxon>
        <taxon>Aphanomyces</taxon>
    </lineage>
</organism>
<comment type="caution">
    <text evidence="1">The sequence shown here is derived from an EMBL/GenBank/DDBJ whole genome shotgun (WGS) entry which is preliminary data.</text>
</comment>
<gene>
    <name evidence="1" type="ORF">AaE_002686</name>
</gene>
<dbReference type="AlphaFoldDB" id="A0A6A5ATJ1"/>
<dbReference type="EMBL" id="VJMI01005395">
    <property type="protein sequence ID" value="KAF0769586.1"/>
    <property type="molecule type" value="Genomic_DNA"/>
</dbReference>
<accession>A0A6A5ATJ1</accession>
<sequence length="390" mass="44546">MMADWLLGCDDTPIKLKTLDGQYYMQRLQWASAAFAIRHRWWQFGVGWCDTSPAAQLGVGVKVLLDDLLLMSGENKMHMLKAEHLLKEINTKCYQLRPRENEALQNILWRYNENMGLLEELVQHAERCINNRKLHSERTPELLHLIQQHCVVPKGLSTRHSEAYSVVTKHWLPHSRQLDELVQMHKDGTFSISRTPELLEAMATHTEGLAGTTETIKPVDDSTNQPLDEWSEKQMAEWRKGQRKSLMNDIEPGVHLNVPDVAQLLSPDEENWKSLAVEPKAKPPVRAFFNLISPFKRNVTWSFAEAANQGKDQVRDATKVLNPNNPLDTTILQLAAKHSTSRKRTVSEELCTMLKEPTKWLMCGAPPPATAQARIPAKKFFPIQVVQDEE</sequence>
<evidence type="ECO:0000313" key="2">
    <source>
        <dbReference type="Proteomes" id="UP000469452"/>
    </source>
</evidence>
<proteinExistence type="predicted"/>
<evidence type="ECO:0000313" key="1">
    <source>
        <dbReference type="EMBL" id="KAF0769586.1"/>
    </source>
</evidence>
<reference evidence="1 2" key="1">
    <citation type="submission" date="2019-06" db="EMBL/GenBank/DDBJ databases">
        <title>Genomics analysis of Aphanomyces spp. identifies a new class of oomycete effector associated with host adaptation.</title>
        <authorList>
            <person name="Gaulin E."/>
        </authorList>
    </citation>
    <scope>NUCLEOTIDE SEQUENCE [LARGE SCALE GENOMIC DNA]</scope>
    <source>
        <strain evidence="1 2">E</strain>
    </source>
</reference>
<protein>
    <submittedName>
        <fullName evidence="1">Uncharacterized protein</fullName>
    </submittedName>
</protein>
<name>A0A6A5ATJ1_APHAT</name>
<dbReference type="Proteomes" id="UP000469452">
    <property type="component" value="Unassembled WGS sequence"/>
</dbReference>